<proteinExistence type="inferred from homology"/>
<reference evidence="2" key="2">
    <citation type="submission" date="2019-02" db="EMBL/GenBank/DDBJ databases">
        <authorList>
            <person name="Chen S.-C."/>
            <person name="Chien H.-H."/>
            <person name="Lai M.-C."/>
        </authorList>
    </citation>
    <scope>NUCLEOTIDE SEQUENCE</scope>
    <source>
        <strain evidence="2">N2F9704</strain>
    </source>
</reference>
<dbReference type="PANTHER" id="PTHR13812">
    <property type="entry name" value="KETIMINE REDUCTASE MU-CRYSTALLIN"/>
    <property type="match status" value="1"/>
</dbReference>
<dbReference type="GO" id="GO:0005737">
    <property type="term" value="C:cytoplasm"/>
    <property type="evidence" value="ECO:0007669"/>
    <property type="project" value="TreeGrafter"/>
</dbReference>
<sequence>MPAAVSSPTLEALTVKVVSIFPENTKKGIPLIHAGVLLLDPDSSRSLALIEGSSLTALRTGAASGLATDLLARSESRVAAVIGAGGQARTQVAAICSVRPIEEVRIYARQPGHIEDIIREMATRSAREAVRGADIVCTATYSTKPVFPDASLEPGTHINAIGTYTPEMHEVPSETVLRAQVVVDQRDAALAEVGDLCVPIRAGIVGPEIFRAENGEMAAGIVPFERLSDEVTLFKSVGLGVQDTFAAARVYRNAHKMELGTEAVRDST</sequence>
<evidence type="ECO:0000313" key="2">
    <source>
        <dbReference type="EMBL" id="QSZ66615.1"/>
    </source>
</evidence>
<dbReference type="InterPro" id="IPR003462">
    <property type="entry name" value="ODC_Mu_crystall"/>
</dbReference>
<dbReference type="Pfam" id="PF02423">
    <property type="entry name" value="OCD_Mu_crystall"/>
    <property type="match status" value="1"/>
</dbReference>
<accession>A0A8A3S394</accession>
<dbReference type="SUPFAM" id="SSF51735">
    <property type="entry name" value="NAD(P)-binding Rossmann-fold domains"/>
    <property type="match status" value="1"/>
</dbReference>
<name>A0A8A3S394_9EURY</name>
<dbReference type="KEGG" id="maqe:RJ40_03430"/>
<protein>
    <submittedName>
        <fullName evidence="2">Ornithine cyclodeaminase family protein</fullName>
    </submittedName>
</protein>
<dbReference type="GO" id="GO:0019752">
    <property type="term" value="P:carboxylic acid metabolic process"/>
    <property type="evidence" value="ECO:0007669"/>
    <property type="project" value="UniProtKB-ARBA"/>
</dbReference>
<dbReference type="FunFam" id="3.40.50.720:FF:000311">
    <property type="entry name" value="Ornithine cyclodeaminase"/>
    <property type="match status" value="1"/>
</dbReference>
<gene>
    <name evidence="2" type="ORF">RJ40_03430</name>
</gene>
<organism evidence="2 3">
    <name type="scientific">Methanofollis aquaemaris</name>
    <dbReference type="NCBI Taxonomy" id="126734"/>
    <lineage>
        <taxon>Archaea</taxon>
        <taxon>Methanobacteriati</taxon>
        <taxon>Methanobacteriota</taxon>
        <taxon>Stenosarchaea group</taxon>
        <taxon>Methanomicrobia</taxon>
        <taxon>Methanomicrobiales</taxon>
        <taxon>Methanomicrobiaceae</taxon>
        <taxon>Methanofollis</taxon>
    </lineage>
</organism>
<dbReference type="InterPro" id="IPR023401">
    <property type="entry name" value="ODC_N"/>
</dbReference>
<reference evidence="2" key="1">
    <citation type="journal article" date="2001" name="Int. J. Syst. Evol. Microbiol.">
        <title>Methanofollis aquaemaris sp. nov., a methanogen isolated from an aquaculture fish pond.</title>
        <authorList>
            <person name="Lai M.C."/>
            <person name="Chen S.C."/>
        </authorList>
    </citation>
    <scope>NUCLEOTIDE SEQUENCE</scope>
    <source>
        <strain evidence="2">N2F9704</strain>
    </source>
</reference>
<dbReference type="Gene3D" id="3.40.50.720">
    <property type="entry name" value="NAD(P)-binding Rossmann-like Domain"/>
    <property type="match status" value="1"/>
</dbReference>
<dbReference type="AlphaFoldDB" id="A0A8A3S394"/>
<dbReference type="Gene3D" id="3.30.1780.10">
    <property type="entry name" value="ornithine cyclodeaminase, domain 1"/>
    <property type="match status" value="1"/>
</dbReference>
<dbReference type="InterPro" id="IPR036291">
    <property type="entry name" value="NAD(P)-bd_dom_sf"/>
</dbReference>
<dbReference type="PANTHER" id="PTHR13812:SF19">
    <property type="entry name" value="KETIMINE REDUCTASE MU-CRYSTALLIN"/>
    <property type="match status" value="1"/>
</dbReference>
<comment type="similarity">
    <text evidence="1">Belongs to the ornithine cyclodeaminase/mu-crystallin family.</text>
</comment>
<dbReference type="GO" id="GO:0016491">
    <property type="term" value="F:oxidoreductase activity"/>
    <property type="evidence" value="ECO:0007669"/>
    <property type="project" value="UniProtKB-ARBA"/>
</dbReference>
<dbReference type="EMBL" id="CP036172">
    <property type="protein sequence ID" value="QSZ66615.1"/>
    <property type="molecule type" value="Genomic_DNA"/>
</dbReference>
<dbReference type="PIRSF" id="PIRSF001439">
    <property type="entry name" value="CryM"/>
    <property type="match status" value="1"/>
</dbReference>
<dbReference type="Proteomes" id="UP001042704">
    <property type="component" value="Chromosome"/>
</dbReference>
<keyword evidence="3" id="KW-1185">Reference proteome</keyword>
<evidence type="ECO:0000313" key="3">
    <source>
        <dbReference type="Proteomes" id="UP001042704"/>
    </source>
</evidence>
<evidence type="ECO:0000256" key="1">
    <source>
        <dbReference type="ARBA" id="ARBA00008903"/>
    </source>
</evidence>